<protein>
    <submittedName>
        <fullName evidence="2">Replication initiator protein A</fullName>
    </submittedName>
</protein>
<dbReference type="Pfam" id="PF10134">
    <property type="entry name" value="RPA"/>
    <property type="match status" value="1"/>
</dbReference>
<proteinExistence type="predicted"/>
<dbReference type="AlphaFoldDB" id="A0A1I6RKT7"/>
<dbReference type="EMBL" id="FOZW01000003">
    <property type="protein sequence ID" value="SFS65327.1"/>
    <property type="molecule type" value="Genomic_DNA"/>
</dbReference>
<dbReference type="Proteomes" id="UP000199392">
    <property type="component" value="Unassembled WGS sequence"/>
</dbReference>
<dbReference type="RefSeq" id="WP_092430776.1">
    <property type="nucleotide sequence ID" value="NZ_FNCL01000022.1"/>
</dbReference>
<sequence length="353" mass="38541">MSAATDRPGQDPAEGGGPGSSGQSGPGSTADFFVCDIFDPAPKDDLGSMEHPIFSLSTRPDRRVLSYAHNGATIEVTPSVKGRATIHDKDILIYCVSQLMAGLNAGREVSRTLQIKAHDLLVATNRDTSGDAYTRLKEAFERLAGTRITTNLETGGLETTRGFGLIESWEIVRRARGGRMISVTVTLSDWLYRAVLANSVLTLSRDYFRLRKPLERRVYELARKHCGRQASWQVSVAILHKKSGSTAPVRVFRAALRKMIAEANLPDYALREAPGDMIVIERLRPVRAPGSGPQLSEEALDAARALRPGEDVHALAARWRAWWDETGRPRLGRADAAFLGWVKAQGGGTQGRG</sequence>
<evidence type="ECO:0000256" key="1">
    <source>
        <dbReference type="SAM" id="MobiDB-lite"/>
    </source>
</evidence>
<reference evidence="3" key="1">
    <citation type="submission" date="2016-10" db="EMBL/GenBank/DDBJ databases">
        <authorList>
            <person name="Varghese N."/>
            <person name="Submissions S."/>
        </authorList>
    </citation>
    <scope>NUCLEOTIDE SEQUENCE [LARGE SCALE GENOMIC DNA]</scope>
    <source>
        <strain evidence="3">DSM 26894</strain>
    </source>
</reference>
<name>A0A1I6RKT7_9RHOB</name>
<dbReference type="OrthoDB" id="581589at2"/>
<dbReference type="STRING" id="311180.SAMN04488050_103168"/>
<keyword evidence="3" id="KW-1185">Reference proteome</keyword>
<gene>
    <name evidence="2" type="ORF">SAMN04488050_103168</name>
</gene>
<feature type="compositionally biased region" description="Gly residues" evidence="1">
    <location>
        <begin position="14"/>
        <end position="25"/>
    </location>
</feature>
<feature type="region of interest" description="Disordered" evidence="1">
    <location>
        <begin position="1"/>
        <end position="28"/>
    </location>
</feature>
<evidence type="ECO:0000313" key="3">
    <source>
        <dbReference type="Proteomes" id="UP000199392"/>
    </source>
</evidence>
<accession>A0A1I6RKT7</accession>
<evidence type="ECO:0000313" key="2">
    <source>
        <dbReference type="EMBL" id="SFS65327.1"/>
    </source>
</evidence>
<dbReference type="InterPro" id="IPR018777">
    <property type="entry name" value="Replication_initiator_prot_A"/>
</dbReference>
<organism evidence="2 3">
    <name type="scientific">Alloyangia pacifica</name>
    <dbReference type="NCBI Taxonomy" id="311180"/>
    <lineage>
        <taxon>Bacteria</taxon>
        <taxon>Pseudomonadati</taxon>
        <taxon>Pseudomonadota</taxon>
        <taxon>Alphaproteobacteria</taxon>
        <taxon>Rhodobacterales</taxon>
        <taxon>Roseobacteraceae</taxon>
        <taxon>Alloyangia</taxon>
    </lineage>
</organism>